<organism evidence="2 3">
    <name type="scientific">Carnegiea gigantea</name>
    <dbReference type="NCBI Taxonomy" id="171969"/>
    <lineage>
        <taxon>Eukaryota</taxon>
        <taxon>Viridiplantae</taxon>
        <taxon>Streptophyta</taxon>
        <taxon>Embryophyta</taxon>
        <taxon>Tracheophyta</taxon>
        <taxon>Spermatophyta</taxon>
        <taxon>Magnoliopsida</taxon>
        <taxon>eudicotyledons</taxon>
        <taxon>Gunneridae</taxon>
        <taxon>Pentapetalae</taxon>
        <taxon>Caryophyllales</taxon>
        <taxon>Cactineae</taxon>
        <taxon>Cactaceae</taxon>
        <taxon>Cactoideae</taxon>
        <taxon>Echinocereeae</taxon>
        <taxon>Carnegiea</taxon>
    </lineage>
</organism>
<sequence length="242" mass="26593">MALHVLEAFNWHLRRAAHPSRLLPVDYRDLCPYFLLDDAEDAARDFQIPKLVQAVFYAMVVNEALSLGVLSRSLAEDPKSALTTNRSARIAVCRPGQSGARARPMRVNSREESYGSNNAPPLPSDDDDGHYVIPSFGNEVVPLRSERKLARTKQTARPKIVPELMAEGFSAGNSQSSSESLQRSFKGCSTSTSSSEREGKVRSSGSRYSASMAKRRRPQEGQSHEIVAEGTCFLGALEHSDP</sequence>
<feature type="compositionally biased region" description="Basic and acidic residues" evidence="1">
    <location>
        <begin position="218"/>
        <end position="227"/>
    </location>
</feature>
<comment type="caution">
    <text evidence="2">The sequence shown here is derived from an EMBL/GenBank/DDBJ whole genome shotgun (WGS) entry which is preliminary data.</text>
</comment>
<name>A0A9Q1JUI1_9CARY</name>
<accession>A0A9Q1JUI1</accession>
<dbReference type="EMBL" id="JAKOGI010000687">
    <property type="protein sequence ID" value="KAJ8431471.1"/>
    <property type="molecule type" value="Genomic_DNA"/>
</dbReference>
<dbReference type="Proteomes" id="UP001153076">
    <property type="component" value="Unassembled WGS sequence"/>
</dbReference>
<feature type="region of interest" description="Disordered" evidence="1">
    <location>
        <begin position="170"/>
        <end position="227"/>
    </location>
</feature>
<feature type="region of interest" description="Disordered" evidence="1">
    <location>
        <begin position="93"/>
        <end position="130"/>
    </location>
</feature>
<protein>
    <submittedName>
        <fullName evidence="2">Uncharacterized protein</fullName>
    </submittedName>
</protein>
<feature type="compositionally biased region" description="Low complexity" evidence="1">
    <location>
        <begin position="170"/>
        <end position="194"/>
    </location>
</feature>
<reference evidence="2" key="1">
    <citation type="submission" date="2022-04" db="EMBL/GenBank/DDBJ databases">
        <title>Carnegiea gigantea Genome sequencing and assembly v2.</title>
        <authorList>
            <person name="Copetti D."/>
            <person name="Sanderson M.J."/>
            <person name="Burquez A."/>
            <person name="Wojciechowski M.F."/>
        </authorList>
    </citation>
    <scope>NUCLEOTIDE SEQUENCE</scope>
    <source>
        <strain evidence="2">SGP5-SGP5p</strain>
        <tissue evidence="2">Aerial part</tissue>
    </source>
</reference>
<dbReference type="AlphaFoldDB" id="A0A9Q1JUI1"/>
<evidence type="ECO:0000313" key="2">
    <source>
        <dbReference type="EMBL" id="KAJ8431471.1"/>
    </source>
</evidence>
<evidence type="ECO:0000313" key="3">
    <source>
        <dbReference type="Proteomes" id="UP001153076"/>
    </source>
</evidence>
<gene>
    <name evidence="2" type="ORF">Cgig2_033985</name>
</gene>
<keyword evidence="3" id="KW-1185">Reference proteome</keyword>
<evidence type="ECO:0000256" key="1">
    <source>
        <dbReference type="SAM" id="MobiDB-lite"/>
    </source>
</evidence>
<proteinExistence type="predicted"/>